<accession>A0A1H1DVK1</accession>
<name>A0A1H1DVK1_9MICC</name>
<proteinExistence type="predicted"/>
<reference evidence="1 2" key="1">
    <citation type="submission" date="2016-10" db="EMBL/GenBank/DDBJ databases">
        <authorList>
            <person name="de Groot N.N."/>
        </authorList>
    </citation>
    <scope>NUCLEOTIDE SEQUENCE [LARGE SCALE GENOMIC DNA]</scope>
    <source>
        <strain evidence="1 2">DSM 20117</strain>
    </source>
</reference>
<dbReference type="EMBL" id="FNKH01000002">
    <property type="protein sequence ID" value="SDQ80258.1"/>
    <property type="molecule type" value="Genomic_DNA"/>
</dbReference>
<dbReference type="RefSeq" id="WP_074700834.1">
    <property type="nucleotide sequence ID" value="NZ_CP018863.1"/>
</dbReference>
<dbReference type="OrthoDB" id="3679064at2"/>
<dbReference type="KEGG" id="acry:AC20117_04320"/>
<dbReference type="AlphaFoldDB" id="A0A1H1DVK1"/>
<gene>
    <name evidence="1" type="ORF">SAMN04489742_2624</name>
</gene>
<evidence type="ECO:0008006" key="3">
    <source>
        <dbReference type="Google" id="ProtNLM"/>
    </source>
</evidence>
<dbReference type="Proteomes" id="UP000181917">
    <property type="component" value="Unassembled WGS sequence"/>
</dbReference>
<evidence type="ECO:0000313" key="2">
    <source>
        <dbReference type="Proteomes" id="UP000181917"/>
    </source>
</evidence>
<organism evidence="1 2">
    <name type="scientific">Crystallibacter crystallopoietes</name>
    <dbReference type="NCBI Taxonomy" id="37928"/>
    <lineage>
        <taxon>Bacteria</taxon>
        <taxon>Bacillati</taxon>
        <taxon>Actinomycetota</taxon>
        <taxon>Actinomycetes</taxon>
        <taxon>Micrococcales</taxon>
        <taxon>Micrococcaceae</taxon>
        <taxon>Crystallibacter</taxon>
    </lineage>
</organism>
<keyword evidence="2" id="KW-1185">Reference proteome</keyword>
<dbReference type="STRING" id="37928.SAMN04489742_2624"/>
<protein>
    <recommendedName>
        <fullName evidence="3">Uracil DNA glycosylase superfamily protein</fullName>
    </recommendedName>
</protein>
<evidence type="ECO:0000313" key="1">
    <source>
        <dbReference type="EMBL" id="SDQ80258.1"/>
    </source>
</evidence>
<sequence length="210" mass="23501">MQSLAVETQQEQLWNRRYDENVADVNQLCDSLKELKPGSEVPYIDPMHDTDQCRIISLFSSPTPDTGSGFISAGDHDAVTRLLGVQWQVGLRPEYVMPWNAYPWLVPGAEGKLTPAQIAEGVKPLLRFLALVPRASALVAHGTEAQKLANLFLKTENRMIYRRGFKTYKVRALSGRPFAGSPEKQQQWLDDMQAAYGDAMARTGLPRRGQ</sequence>